<evidence type="ECO:0000313" key="4">
    <source>
        <dbReference type="Proteomes" id="UP000023561"/>
    </source>
</evidence>
<feature type="chain" id="PRO_5001513372" evidence="2">
    <location>
        <begin position="23"/>
        <end position="200"/>
    </location>
</feature>
<sequence>MKKTWISFLTVLMLTIPAGVLAANLDSNSVQQGSIVKANHAMEHSFAGHMFKHGELDEQKWMGIVKQYTPDQADEWKKVLNERKQLRAKLQDEQVKKALKTKCKEMKQKREQALDRLIDRLANKEITKEQFKQELKQLYKKKKWMSKEEKQKLRELHHKTYEAMKENDKEALAELLPQWLKHMKKENERLAEWIQEATQR</sequence>
<dbReference type="RefSeq" id="WP_042410863.1">
    <property type="nucleotide sequence ID" value="NZ_BAWO01000053.1"/>
</dbReference>
<comment type="caution">
    <text evidence="3">The sequence shown here is derived from an EMBL/GenBank/DDBJ whole genome shotgun (WGS) entry which is preliminary data.</text>
</comment>
<keyword evidence="4" id="KW-1185">Reference proteome</keyword>
<name>A0A023DHZ7_9BACL</name>
<gene>
    <name evidence="3" type="ORF">GCA01S_053_00410</name>
</gene>
<dbReference type="Proteomes" id="UP000023561">
    <property type="component" value="Unassembled WGS sequence"/>
</dbReference>
<keyword evidence="1" id="KW-0175">Coiled coil</keyword>
<feature type="coiled-coil region" evidence="1">
    <location>
        <begin position="73"/>
        <end position="148"/>
    </location>
</feature>
<proteinExistence type="predicted"/>
<evidence type="ECO:0000256" key="1">
    <source>
        <dbReference type="SAM" id="Coils"/>
    </source>
</evidence>
<accession>A0A023DHZ7</accession>
<evidence type="ECO:0000256" key="2">
    <source>
        <dbReference type="SAM" id="SignalP"/>
    </source>
</evidence>
<feature type="signal peptide" evidence="2">
    <location>
        <begin position="1"/>
        <end position="22"/>
    </location>
</feature>
<dbReference type="OrthoDB" id="2941987at2"/>
<dbReference type="AlphaFoldDB" id="A0A023DHZ7"/>
<protein>
    <submittedName>
        <fullName evidence="3">Uncharacterized protein</fullName>
    </submittedName>
</protein>
<dbReference type="EMBL" id="BAWO01000053">
    <property type="protein sequence ID" value="GAJ40909.1"/>
    <property type="molecule type" value="Genomic_DNA"/>
</dbReference>
<evidence type="ECO:0000313" key="3">
    <source>
        <dbReference type="EMBL" id="GAJ40909.1"/>
    </source>
</evidence>
<keyword evidence="2" id="KW-0732">Signal</keyword>
<organism evidence="3 4">
    <name type="scientific">Parageobacillus caldoxylosilyticus NBRC 107762</name>
    <dbReference type="NCBI Taxonomy" id="1220594"/>
    <lineage>
        <taxon>Bacteria</taxon>
        <taxon>Bacillati</taxon>
        <taxon>Bacillota</taxon>
        <taxon>Bacilli</taxon>
        <taxon>Bacillales</taxon>
        <taxon>Anoxybacillaceae</taxon>
        <taxon>Saccharococcus</taxon>
    </lineage>
</organism>
<reference evidence="3 4" key="1">
    <citation type="submission" date="2014-04" db="EMBL/GenBank/DDBJ databases">
        <title>Whole genome shotgun sequence of Geobacillus caldoxylosilyticus NBRC 107762.</title>
        <authorList>
            <person name="Hosoyama A."/>
            <person name="Hosoyama Y."/>
            <person name="Katano-Makiyama Y."/>
            <person name="Tsuchikane K."/>
            <person name="Ohji S."/>
            <person name="Ichikawa N."/>
            <person name="Yamazoe A."/>
            <person name="Fujita N."/>
        </authorList>
    </citation>
    <scope>NUCLEOTIDE SEQUENCE [LARGE SCALE GENOMIC DNA]</scope>
    <source>
        <strain evidence="3 4">NBRC 107762</strain>
    </source>
</reference>